<dbReference type="PRINTS" id="PR00039">
    <property type="entry name" value="HTHLYSR"/>
</dbReference>
<proteinExistence type="inferred from homology"/>
<dbReference type="InterPro" id="IPR036388">
    <property type="entry name" value="WH-like_DNA-bd_sf"/>
</dbReference>
<evidence type="ECO:0000313" key="6">
    <source>
        <dbReference type="EMBL" id="HIX52297.1"/>
    </source>
</evidence>
<dbReference type="Gene3D" id="1.10.10.10">
    <property type="entry name" value="Winged helix-like DNA-binding domain superfamily/Winged helix DNA-binding domain"/>
    <property type="match status" value="1"/>
</dbReference>
<evidence type="ECO:0000256" key="4">
    <source>
        <dbReference type="ARBA" id="ARBA00023163"/>
    </source>
</evidence>
<gene>
    <name evidence="6" type="ORF">IAA28_05790</name>
</gene>
<dbReference type="SUPFAM" id="SSF46785">
    <property type="entry name" value="Winged helix' DNA-binding domain"/>
    <property type="match status" value="1"/>
</dbReference>
<evidence type="ECO:0000259" key="5">
    <source>
        <dbReference type="PROSITE" id="PS50931"/>
    </source>
</evidence>
<evidence type="ECO:0000256" key="1">
    <source>
        <dbReference type="ARBA" id="ARBA00009437"/>
    </source>
</evidence>
<dbReference type="SUPFAM" id="SSF53850">
    <property type="entry name" value="Periplasmic binding protein-like II"/>
    <property type="match status" value="1"/>
</dbReference>
<evidence type="ECO:0000256" key="2">
    <source>
        <dbReference type="ARBA" id="ARBA00023015"/>
    </source>
</evidence>
<comment type="caution">
    <text evidence="6">The sequence shown here is derived from an EMBL/GenBank/DDBJ whole genome shotgun (WGS) entry which is preliminary data.</text>
</comment>
<dbReference type="InterPro" id="IPR000847">
    <property type="entry name" value="LysR_HTH_N"/>
</dbReference>
<dbReference type="Proteomes" id="UP000886780">
    <property type="component" value="Unassembled WGS sequence"/>
</dbReference>
<dbReference type="CDD" id="cd05466">
    <property type="entry name" value="PBP2_LTTR_substrate"/>
    <property type="match status" value="1"/>
</dbReference>
<name>A0A9D2AW12_9FIRM</name>
<keyword evidence="4" id="KW-0804">Transcription</keyword>
<comment type="similarity">
    <text evidence="1">Belongs to the LysR transcriptional regulatory family.</text>
</comment>
<dbReference type="InterPro" id="IPR005119">
    <property type="entry name" value="LysR_subst-bd"/>
</dbReference>
<evidence type="ECO:0000256" key="3">
    <source>
        <dbReference type="ARBA" id="ARBA00023125"/>
    </source>
</evidence>
<dbReference type="Gene3D" id="3.40.190.290">
    <property type="match status" value="1"/>
</dbReference>
<reference evidence="6" key="2">
    <citation type="submission" date="2021-04" db="EMBL/GenBank/DDBJ databases">
        <authorList>
            <person name="Gilroy R."/>
        </authorList>
    </citation>
    <scope>NUCLEOTIDE SEQUENCE</scope>
    <source>
        <strain evidence="6">ChiGjej4B4-12881</strain>
    </source>
</reference>
<dbReference type="GO" id="GO:0003677">
    <property type="term" value="F:DNA binding"/>
    <property type="evidence" value="ECO:0007669"/>
    <property type="project" value="UniProtKB-KW"/>
</dbReference>
<dbReference type="InterPro" id="IPR050950">
    <property type="entry name" value="HTH-type_LysR_regulators"/>
</dbReference>
<feature type="domain" description="HTH lysR-type" evidence="5">
    <location>
        <begin position="1"/>
        <end position="58"/>
    </location>
</feature>
<keyword evidence="3" id="KW-0238">DNA-binding</keyword>
<dbReference type="GO" id="GO:0005829">
    <property type="term" value="C:cytosol"/>
    <property type="evidence" value="ECO:0007669"/>
    <property type="project" value="TreeGrafter"/>
</dbReference>
<evidence type="ECO:0000313" key="7">
    <source>
        <dbReference type="Proteomes" id="UP000886780"/>
    </source>
</evidence>
<dbReference type="InterPro" id="IPR036390">
    <property type="entry name" value="WH_DNA-bd_sf"/>
</dbReference>
<dbReference type="EMBL" id="DXEU01000101">
    <property type="protein sequence ID" value="HIX52297.1"/>
    <property type="molecule type" value="Genomic_DNA"/>
</dbReference>
<accession>A0A9D2AW12</accession>
<dbReference type="PROSITE" id="PS50931">
    <property type="entry name" value="HTH_LYSR"/>
    <property type="match status" value="1"/>
</dbReference>
<dbReference type="Pfam" id="PF00126">
    <property type="entry name" value="HTH_1"/>
    <property type="match status" value="1"/>
</dbReference>
<dbReference type="GO" id="GO:0003700">
    <property type="term" value="F:DNA-binding transcription factor activity"/>
    <property type="evidence" value="ECO:0007669"/>
    <property type="project" value="InterPro"/>
</dbReference>
<sequence length="308" mass="34982">MDLKQLEYIVMIAEENSITRAAERLFITQSGLNQQLLKLEAELGIQLFHRSKNDFRLTQAGQVYVSYARKILRLKQEAYNILNDMAGNKRGTLRVGLTPERGIAMFMSIYPAFYAEYPHITIEPLEIGVREQLSRLTKGYLDLGIVTVTEKDRSSFEYIHLMSEDLVLAIPRNHPLAAQAAAPGAPFTTVSLEDFKRDKFVLMTKGSTMRNLINPLFKEAGYVPDILFESASNHTLRSIVKRRLGCTILPAAYAGPDPDIAYFYLPSRPSWELDAVYKKGTYQMKAAGDFIKLAKDYWTSHPYLTEEP</sequence>
<protein>
    <submittedName>
        <fullName evidence="6">LysR family transcriptional regulator</fullName>
    </submittedName>
</protein>
<dbReference type="Pfam" id="PF03466">
    <property type="entry name" value="LysR_substrate"/>
    <property type="match status" value="1"/>
</dbReference>
<dbReference type="AlphaFoldDB" id="A0A9D2AW12"/>
<reference evidence="6" key="1">
    <citation type="journal article" date="2021" name="PeerJ">
        <title>Extensive microbial diversity within the chicken gut microbiome revealed by metagenomics and culture.</title>
        <authorList>
            <person name="Gilroy R."/>
            <person name="Ravi A."/>
            <person name="Getino M."/>
            <person name="Pursley I."/>
            <person name="Horton D.L."/>
            <person name="Alikhan N.F."/>
            <person name="Baker D."/>
            <person name="Gharbi K."/>
            <person name="Hall N."/>
            <person name="Watson M."/>
            <person name="Adriaenssens E.M."/>
            <person name="Foster-Nyarko E."/>
            <person name="Jarju S."/>
            <person name="Secka A."/>
            <person name="Antonio M."/>
            <person name="Oren A."/>
            <person name="Chaudhuri R.R."/>
            <person name="La Ragione R."/>
            <person name="Hildebrand F."/>
            <person name="Pallen M.J."/>
        </authorList>
    </citation>
    <scope>NUCLEOTIDE SEQUENCE</scope>
    <source>
        <strain evidence="6">ChiGjej4B4-12881</strain>
    </source>
</reference>
<organism evidence="6 7">
    <name type="scientific">Candidatus Lachnoclostridium stercoripullorum</name>
    <dbReference type="NCBI Taxonomy" id="2838635"/>
    <lineage>
        <taxon>Bacteria</taxon>
        <taxon>Bacillati</taxon>
        <taxon>Bacillota</taxon>
        <taxon>Clostridia</taxon>
        <taxon>Lachnospirales</taxon>
        <taxon>Lachnospiraceae</taxon>
    </lineage>
</organism>
<keyword evidence="2" id="KW-0805">Transcription regulation</keyword>
<dbReference type="PANTHER" id="PTHR30419">
    <property type="entry name" value="HTH-TYPE TRANSCRIPTIONAL REGULATOR YBHD"/>
    <property type="match status" value="1"/>
</dbReference>
<dbReference type="PANTHER" id="PTHR30419:SF8">
    <property type="entry name" value="NITROGEN ASSIMILATION TRANSCRIPTIONAL ACTIVATOR-RELATED"/>
    <property type="match status" value="1"/>
</dbReference>
<dbReference type="FunFam" id="1.10.10.10:FF:000001">
    <property type="entry name" value="LysR family transcriptional regulator"/>
    <property type="match status" value="1"/>
</dbReference>